<keyword evidence="1" id="KW-0560">Oxidoreductase</keyword>
<gene>
    <name evidence="4" type="ORF">NKR23_g4005</name>
</gene>
<evidence type="ECO:0000256" key="1">
    <source>
        <dbReference type="ARBA" id="ARBA00023002"/>
    </source>
</evidence>
<dbReference type="SUPFAM" id="SSF51735">
    <property type="entry name" value="NAD(P)-binding Rossmann-fold domains"/>
    <property type="match status" value="1"/>
</dbReference>
<dbReference type="InterPro" id="IPR001509">
    <property type="entry name" value="Epimerase_deHydtase"/>
</dbReference>
<comment type="caution">
    <text evidence="4">The sequence shown here is derived from an EMBL/GenBank/DDBJ whole genome shotgun (WGS) entry which is preliminary data.</text>
</comment>
<dbReference type="Pfam" id="PF01370">
    <property type="entry name" value="Epimerase"/>
    <property type="match status" value="1"/>
</dbReference>
<dbReference type="Gene3D" id="3.40.50.720">
    <property type="entry name" value="NAD(P)-binding Rossmann-like Domain"/>
    <property type="match status" value="1"/>
</dbReference>
<dbReference type="EMBL" id="JANBVO010000009">
    <property type="protein sequence ID" value="KAJ9149963.1"/>
    <property type="molecule type" value="Genomic_DNA"/>
</dbReference>
<dbReference type="CDD" id="cd05227">
    <property type="entry name" value="AR_SDR_e"/>
    <property type="match status" value="1"/>
</dbReference>
<proteinExistence type="inferred from homology"/>
<keyword evidence="5" id="KW-1185">Reference proteome</keyword>
<comment type="similarity">
    <text evidence="2">Belongs to the NAD(P)-dependent epimerase/dehydratase family. Dihydroflavonol-4-reductase subfamily.</text>
</comment>
<protein>
    <submittedName>
        <fullName evidence="4">NAD(P)-binding protein</fullName>
    </submittedName>
</protein>
<evidence type="ECO:0000313" key="4">
    <source>
        <dbReference type="EMBL" id="KAJ9149963.1"/>
    </source>
</evidence>
<reference evidence="4" key="1">
    <citation type="submission" date="2022-07" db="EMBL/GenBank/DDBJ databases">
        <title>Fungi with potential for degradation of polypropylene.</title>
        <authorList>
            <person name="Gostincar C."/>
        </authorList>
    </citation>
    <scope>NUCLEOTIDE SEQUENCE</scope>
    <source>
        <strain evidence="4">EXF-13308</strain>
    </source>
</reference>
<dbReference type="Proteomes" id="UP001174694">
    <property type="component" value="Unassembled WGS sequence"/>
</dbReference>
<evidence type="ECO:0000313" key="5">
    <source>
        <dbReference type="Proteomes" id="UP001174694"/>
    </source>
</evidence>
<dbReference type="PANTHER" id="PTHR10366">
    <property type="entry name" value="NAD DEPENDENT EPIMERASE/DEHYDRATASE"/>
    <property type="match status" value="1"/>
</dbReference>
<evidence type="ECO:0000259" key="3">
    <source>
        <dbReference type="Pfam" id="PF01370"/>
    </source>
</evidence>
<dbReference type="InterPro" id="IPR036291">
    <property type="entry name" value="NAD(P)-bd_dom_sf"/>
</dbReference>
<organism evidence="4 5">
    <name type="scientific">Pleurostoma richardsiae</name>
    <dbReference type="NCBI Taxonomy" id="41990"/>
    <lineage>
        <taxon>Eukaryota</taxon>
        <taxon>Fungi</taxon>
        <taxon>Dikarya</taxon>
        <taxon>Ascomycota</taxon>
        <taxon>Pezizomycotina</taxon>
        <taxon>Sordariomycetes</taxon>
        <taxon>Sordariomycetidae</taxon>
        <taxon>Calosphaeriales</taxon>
        <taxon>Pleurostomataceae</taxon>
        <taxon>Pleurostoma</taxon>
    </lineage>
</organism>
<accession>A0AA38RX09</accession>
<dbReference type="FunFam" id="3.40.50.720:FF:000191">
    <property type="entry name" value="Methylglyoxal reductase (NADPH-dependent)"/>
    <property type="match status" value="1"/>
</dbReference>
<dbReference type="AlphaFoldDB" id="A0AA38RX09"/>
<sequence>MTKVLLTGGSGFIAAHILELLLQKGHKVVTTVRSEDKAQKIRAAHPGLGKDELDVVIVPDIARPDAFDEVVKAAGLEVVLHTASPFHFKFKDPKTELIDPAVVGTTSILKAIARSAPAVKRVVVTSSFASILDESKLSDPNTTFTETSWNPVTIDKLYENPAVAYRLSKKLAERAAWDFVKDPSVKFDLVTVCPPMVFGPVVHHLASIDAINTSNERIVSLATGGWKSGVPTTGAALNWIDVRDVAEAHVRAFEKPEAGGKRLFTTEGTFCNRYILDIVRKNFPELGDKLPGDDVKGGELPPANERYKVDNSETVKLLGIEWISFEKSIVDTVKSLQAFIS</sequence>
<dbReference type="PANTHER" id="PTHR10366:SF564">
    <property type="entry name" value="STEROL-4-ALPHA-CARBOXYLATE 3-DEHYDROGENASE, DECARBOXYLATING"/>
    <property type="match status" value="1"/>
</dbReference>
<evidence type="ECO:0000256" key="2">
    <source>
        <dbReference type="ARBA" id="ARBA00023445"/>
    </source>
</evidence>
<name>A0AA38RX09_9PEZI</name>
<dbReference type="GO" id="GO:0016616">
    <property type="term" value="F:oxidoreductase activity, acting on the CH-OH group of donors, NAD or NADP as acceptor"/>
    <property type="evidence" value="ECO:0007669"/>
    <property type="project" value="TreeGrafter"/>
</dbReference>
<dbReference type="InterPro" id="IPR050425">
    <property type="entry name" value="NAD(P)_dehydrat-like"/>
</dbReference>
<feature type="domain" description="NAD-dependent epimerase/dehydratase" evidence="3">
    <location>
        <begin position="4"/>
        <end position="261"/>
    </location>
</feature>